<proteinExistence type="predicted"/>
<evidence type="ECO:0000313" key="3">
    <source>
        <dbReference type="Proteomes" id="UP000277204"/>
    </source>
</evidence>
<feature type="compositionally biased region" description="Basic and acidic residues" evidence="1">
    <location>
        <begin position="1"/>
        <end position="11"/>
    </location>
</feature>
<sequence>MHLVRIQERKNTNASVNNSQVRAKKARAHAAFTEAISQAERSIRIDNKYVEDAVVTVKKDVTEGSMRQLCDTTKKLAGNYSTPRLLVKNKEGEKLL</sequence>
<keyword evidence="3" id="KW-1185">Reference proteome</keyword>
<name>A0A183MQN9_9TREM</name>
<feature type="region of interest" description="Disordered" evidence="1">
    <location>
        <begin position="1"/>
        <end position="22"/>
    </location>
</feature>
<gene>
    <name evidence="2" type="ORF">SMRZ_LOCUS18364</name>
</gene>
<dbReference type="Proteomes" id="UP000277204">
    <property type="component" value="Unassembled WGS sequence"/>
</dbReference>
<protein>
    <submittedName>
        <fullName evidence="2">Uncharacterized protein</fullName>
    </submittedName>
</protein>
<evidence type="ECO:0000256" key="1">
    <source>
        <dbReference type="SAM" id="MobiDB-lite"/>
    </source>
</evidence>
<organism evidence="2 3">
    <name type="scientific">Schistosoma margrebowiei</name>
    <dbReference type="NCBI Taxonomy" id="48269"/>
    <lineage>
        <taxon>Eukaryota</taxon>
        <taxon>Metazoa</taxon>
        <taxon>Spiralia</taxon>
        <taxon>Lophotrochozoa</taxon>
        <taxon>Platyhelminthes</taxon>
        <taxon>Trematoda</taxon>
        <taxon>Digenea</taxon>
        <taxon>Strigeidida</taxon>
        <taxon>Schistosomatoidea</taxon>
        <taxon>Schistosomatidae</taxon>
        <taxon>Schistosoma</taxon>
    </lineage>
</organism>
<dbReference type="EMBL" id="UZAI01017632">
    <property type="protein sequence ID" value="VDP27590.1"/>
    <property type="molecule type" value="Genomic_DNA"/>
</dbReference>
<feature type="compositionally biased region" description="Polar residues" evidence="1">
    <location>
        <begin position="12"/>
        <end position="21"/>
    </location>
</feature>
<evidence type="ECO:0000313" key="2">
    <source>
        <dbReference type="EMBL" id="VDP27590.1"/>
    </source>
</evidence>
<reference evidence="2 3" key="1">
    <citation type="submission" date="2018-11" db="EMBL/GenBank/DDBJ databases">
        <authorList>
            <consortium name="Pathogen Informatics"/>
        </authorList>
    </citation>
    <scope>NUCLEOTIDE SEQUENCE [LARGE SCALE GENOMIC DNA]</scope>
    <source>
        <strain evidence="2 3">Zambia</strain>
    </source>
</reference>
<accession>A0A183MQN9</accession>
<dbReference type="AlphaFoldDB" id="A0A183MQN9"/>